<gene>
    <name evidence="8" type="primary">Ob11g0022E15_22</name>
</gene>
<evidence type="ECO:0000256" key="1">
    <source>
        <dbReference type="ARBA" id="ARBA00004123"/>
    </source>
</evidence>
<keyword evidence="2" id="KW-0805">Transcription regulation</keyword>
<proteinExistence type="predicted"/>
<evidence type="ECO:0000259" key="7">
    <source>
        <dbReference type="PROSITE" id="PS51005"/>
    </source>
</evidence>
<evidence type="ECO:0000256" key="6">
    <source>
        <dbReference type="SAM" id="MobiDB-lite"/>
    </source>
</evidence>
<dbReference type="InterPro" id="IPR036093">
    <property type="entry name" value="NAC_dom_sf"/>
</dbReference>
<name>G2XM66_ORYBR</name>
<accession>G2XM66</accession>
<evidence type="ECO:0000256" key="3">
    <source>
        <dbReference type="ARBA" id="ARBA00023125"/>
    </source>
</evidence>
<protein>
    <submittedName>
        <fullName evidence="8">Hypothetical_protein</fullName>
    </submittedName>
</protein>
<feature type="region of interest" description="Disordered" evidence="6">
    <location>
        <begin position="158"/>
        <end position="194"/>
    </location>
</feature>
<keyword evidence="5" id="KW-0539">Nucleus</keyword>
<evidence type="ECO:0000313" key="8">
    <source>
        <dbReference type="EMBL" id="CBX25272.1"/>
    </source>
</evidence>
<dbReference type="GO" id="GO:0006355">
    <property type="term" value="P:regulation of DNA-templated transcription"/>
    <property type="evidence" value="ECO:0007669"/>
    <property type="project" value="InterPro"/>
</dbReference>
<keyword evidence="3" id="KW-0238">DNA-binding</keyword>
<evidence type="ECO:0000256" key="2">
    <source>
        <dbReference type="ARBA" id="ARBA00023015"/>
    </source>
</evidence>
<feature type="compositionally biased region" description="Acidic residues" evidence="6">
    <location>
        <begin position="159"/>
        <end position="169"/>
    </location>
</feature>
<feature type="domain" description="NAC" evidence="7">
    <location>
        <begin position="6"/>
        <end position="153"/>
    </location>
</feature>
<dbReference type="OrthoDB" id="694368at2759"/>
<dbReference type="PROSITE" id="PS51005">
    <property type="entry name" value="NAC"/>
    <property type="match status" value="1"/>
</dbReference>
<dbReference type="GO" id="GO:0005634">
    <property type="term" value="C:nucleus"/>
    <property type="evidence" value="ECO:0007669"/>
    <property type="project" value="UniProtKB-SubCell"/>
</dbReference>
<keyword evidence="4" id="KW-0804">Transcription</keyword>
<dbReference type="InterPro" id="IPR003441">
    <property type="entry name" value="NAC-dom"/>
</dbReference>
<reference evidence="8" key="1">
    <citation type="submission" date="2010-10" db="EMBL/GenBank/DDBJ databases">
        <authorList>
            <person name="Genoscope - CEA"/>
        </authorList>
    </citation>
    <scope>NUCLEOTIDE SEQUENCE</scope>
</reference>
<evidence type="ECO:0000256" key="4">
    <source>
        <dbReference type="ARBA" id="ARBA00023163"/>
    </source>
</evidence>
<dbReference type="GO" id="GO:0003677">
    <property type="term" value="F:DNA binding"/>
    <property type="evidence" value="ECO:0007669"/>
    <property type="project" value="UniProtKB-KW"/>
</dbReference>
<dbReference type="SUPFAM" id="SSF101941">
    <property type="entry name" value="NAC domain"/>
    <property type="match status" value="1"/>
</dbReference>
<dbReference type="Gene3D" id="2.170.150.80">
    <property type="entry name" value="NAC domain"/>
    <property type="match status" value="1"/>
</dbReference>
<feature type="region of interest" description="Disordered" evidence="6">
    <location>
        <begin position="342"/>
        <end position="361"/>
    </location>
</feature>
<dbReference type="Pfam" id="PF02365">
    <property type="entry name" value="NAM"/>
    <property type="match status" value="1"/>
</dbReference>
<comment type="subcellular location">
    <subcellularLocation>
        <location evidence="1">Nucleus</location>
    </subcellularLocation>
</comment>
<organism evidence="8">
    <name type="scientific">Oryza brachyantha</name>
    <name type="common">malo sina</name>
    <dbReference type="NCBI Taxonomy" id="4533"/>
    <lineage>
        <taxon>Eukaryota</taxon>
        <taxon>Viridiplantae</taxon>
        <taxon>Streptophyta</taxon>
        <taxon>Embryophyta</taxon>
        <taxon>Tracheophyta</taxon>
        <taxon>Spermatophyta</taxon>
        <taxon>Magnoliopsida</taxon>
        <taxon>Liliopsida</taxon>
        <taxon>Poales</taxon>
        <taxon>Poaceae</taxon>
        <taxon>BOP clade</taxon>
        <taxon>Oryzoideae</taxon>
        <taxon>Oryzeae</taxon>
        <taxon>Oryzinae</taxon>
        <taxon>Oryza</taxon>
    </lineage>
</organism>
<dbReference type="PANTHER" id="PTHR31989">
    <property type="entry name" value="NAC DOMAIN-CONTAINING PROTEIN 82-RELATED"/>
    <property type="match status" value="1"/>
</dbReference>
<dbReference type="AlphaFoldDB" id="G2XM66"/>
<sequence>MADVNVPSGYRFSPTPVELIRDYLNPWIVGRPIEELRDIVRRGDVYGSDPAKLTEEHKEYGHGGNWYFLSIAKWKGRRGAGGRGRTNRCVVGGGTWHHSQRRRAIKGYGERQVFEYRSADKKKTDWLMEEIESNLPAATTDEGLMVICKLYLTPRTKADEEEEEEEEERQETHDVVVGSKKPRRENHHGFPQEATSYDAPATLQLEAGCSNAGAGGETSQATAAMMDYCPTMMHTSDDSSIALYGHIDINAEGDLVYLDYGDGGIDPRPAMPSAMQSSDGAMTCFAPNPMHDGHGVASRDQEAIQEGEMPLATQSSDGAMTCFAPMQGQEDDAATDEEFWNGLLDGIGTDDPNPNGGGELG</sequence>
<evidence type="ECO:0000256" key="5">
    <source>
        <dbReference type="ARBA" id="ARBA00023242"/>
    </source>
</evidence>
<dbReference type="EMBL" id="FQ378032">
    <property type="protein sequence ID" value="CBX25272.1"/>
    <property type="molecule type" value="Genomic_DNA"/>
</dbReference>